<evidence type="ECO:0000259" key="1">
    <source>
        <dbReference type="SMART" id="SM00460"/>
    </source>
</evidence>
<dbReference type="STRING" id="216142.LT40_13965"/>
<dbReference type="SUPFAM" id="SSF54001">
    <property type="entry name" value="Cysteine proteinases"/>
    <property type="match status" value="1"/>
</dbReference>
<dbReference type="InterPro" id="IPR002931">
    <property type="entry name" value="Transglutaminase-like"/>
</dbReference>
<feature type="domain" description="Transglutaminase-like" evidence="1">
    <location>
        <begin position="172"/>
        <end position="248"/>
    </location>
</feature>
<evidence type="ECO:0000313" key="2">
    <source>
        <dbReference type="EMBL" id="AIS18428.1"/>
    </source>
</evidence>
<dbReference type="eggNOG" id="COG4196">
    <property type="taxonomic scope" value="Bacteria"/>
</dbReference>
<proteinExistence type="predicted"/>
<dbReference type="InterPro" id="IPR013589">
    <property type="entry name" value="Bac_transglu_N"/>
</dbReference>
<dbReference type="InterPro" id="IPR018667">
    <property type="entry name" value="DUF2126"/>
</dbReference>
<dbReference type="Proteomes" id="UP000029499">
    <property type="component" value="Chromosome"/>
</dbReference>
<organism evidence="2 3">
    <name type="scientific">Pseudomonas rhizosphaerae</name>
    <dbReference type="NCBI Taxonomy" id="216142"/>
    <lineage>
        <taxon>Bacteria</taxon>
        <taxon>Pseudomonadati</taxon>
        <taxon>Pseudomonadota</taxon>
        <taxon>Gammaproteobacteria</taxon>
        <taxon>Pseudomonadales</taxon>
        <taxon>Pseudomonadaceae</taxon>
        <taxon>Pseudomonas</taxon>
    </lineage>
</organism>
<dbReference type="Pfam" id="PF01841">
    <property type="entry name" value="Transglut_core"/>
    <property type="match status" value="1"/>
</dbReference>
<reference evidence="2 3" key="1">
    <citation type="journal article" date="2015" name="J. Biotechnol.">
        <title>Complete genome sequence of Pseudomonas rhizosphaerae IH5T (=DSM 16299T), a phosphate-solubilizing rhizobacterium for bacterial biofertilizer.</title>
        <authorList>
            <person name="Kwak Y."/>
            <person name="Jung B.K."/>
            <person name="Shin J.H."/>
        </authorList>
    </citation>
    <scope>NUCLEOTIDE SEQUENCE [LARGE SCALE GENOMIC DNA]</scope>
    <source>
        <strain evidence="2">DSM 16299</strain>
    </source>
</reference>
<dbReference type="OrthoDB" id="9804872at2"/>
<dbReference type="PANTHER" id="PTHR33490:SF1">
    <property type="entry name" value="SLL1233 PROTEIN"/>
    <property type="match status" value="1"/>
</dbReference>
<dbReference type="InterPro" id="IPR038765">
    <property type="entry name" value="Papain-like_cys_pep_sf"/>
</dbReference>
<dbReference type="eggNOG" id="COG1305">
    <property type="taxonomic scope" value="Bacteria"/>
</dbReference>
<dbReference type="SMART" id="SM00460">
    <property type="entry name" value="TGc"/>
    <property type="match status" value="1"/>
</dbReference>
<sequence>MPIHVALNHVTHYHYDRAIDVGPQVVRLRPAPHSRTRVLSYALKVLPQAHFINWQQDPQGNYLARLVFPEKATQLRIEVDLVAEIAVFNPFDFFLEPHAQQIPFAYTEEEQHELAPYLETLALTPRFQTYLDGIDRTPIPSIEFLVRLNQQLSQDIRYLLRMEPGVQTPEHTLVTGAGSCRDSAWLLVQLMRRLGVAARFVSGYLIQLVADEQALDGPSGTDVDFTDLHAWCEVYLPGAGWIGLDATSGLFAGEGHIPLACSPEPSSAAPISGRVEPCEVTFSHHMSVQRIWQTPRVTWPVSEQQWADMQALGRRVDAELHALDVRLSIGSEPSFVAIDTADAVPREAGIELPSSRFSATSTSGVFKADMPPSTSWAQSVEEVGDLYEQARLNRLGTQRFMIDGRQSGTGAGNPLLLGGTTAQDSPFLRRPDLLRSLIGYWHDHPALTYLFSGTAWPTPRVDETRSDAVYELEIALAQVPAPGMSCPPGLIDRLLRHLLVDVTGDPARAQFCIAQLEGDGPGERQGVLRLQGLEMPPHARMNLALQLLLRSLVARFWRTPYAPARLTRWGSQLHDRFMLPYFIERDFAEVIGDLNAAGYAMDSQWFAAQLAFRFPMMGDYAVESIELELRHALEPGPGRGSASGTPQSPDASLARLQVRVSGLLADRYRIAVNGRPLPLTATGRAGEFVAGVRYRAWQPDLGERATDQVDMPLTFDIVDTWTQRSLGGCQYHAVHPGGRNYESLPVNANEAESRRLARFFRIGHSPGQTVLPPLKVDDDWPMTLDMRRVPPGGV</sequence>
<dbReference type="Gene3D" id="3.10.620.30">
    <property type="match status" value="1"/>
</dbReference>
<dbReference type="RefSeq" id="WP_043191117.1">
    <property type="nucleotide sequence ID" value="NZ_CP009533.1"/>
</dbReference>
<dbReference type="PANTHER" id="PTHR33490">
    <property type="entry name" value="BLR5614 PROTEIN-RELATED"/>
    <property type="match status" value="1"/>
</dbReference>
<accession>A0A089YPT9</accession>
<dbReference type="HOGENOM" id="CLU_008973_4_0_6"/>
<dbReference type="Pfam" id="PF08379">
    <property type="entry name" value="Bact_transglu_N"/>
    <property type="match status" value="1"/>
</dbReference>
<keyword evidence="3" id="KW-1185">Reference proteome</keyword>
<protein>
    <recommendedName>
        <fullName evidence="1">Transglutaminase-like domain-containing protein</fullName>
    </recommendedName>
</protein>
<dbReference type="EMBL" id="CP009533">
    <property type="protein sequence ID" value="AIS18428.1"/>
    <property type="molecule type" value="Genomic_DNA"/>
</dbReference>
<dbReference type="KEGG" id="prh:LT40_13965"/>
<gene>
    <name evidence="2" type="ORF">LT40_13965</name>
</gene>
<evidence type="ECO:0000313" key="3">
    <source>
        <dbReference type="Proteomes" id="UP000029499"/>
    </source>
</evidence>
<name>A0A089YPT9_9PSED</name>
<dbReference type="AlphaFoldDB" id="A0A089YPT9"/>
<dbReference type="Pfam" id="PF09899">
    <property type="entry name" value="DUF2126"/>
    <property type="match status" value="2"/>
</dbReference>